<feature type="binding site" evidence="7">
    <location>
        <position position="108"/>
    </location>
    <ligand>
        <name>Zn(2+)</name>
        <dbReference type="ChEBI" id="CHEBI:29105"/>
    </ligand>
</feature>
<dbReference type="GO" id="GO:0006424">
    <property type="term" value="P:glutamyl-tRNA aminoacylation"/>
    <property type="evidence" value="ECO:0007669"/>
    <property type="project" value="InterPro"/>
</dbReference>
<evidence type="ECO:0000313" key="10">
    <source>
        <dbReference type="EMBL" id="OCQ21105.1"/>
    </source>
</evidence>
<dbReference type="GO" id="GO:0005524">
    <property type="term" value="F:ATP binding"/>
    <property type="evidence" value="ECO:0007669"/>
    <property type="project" value="UniProtKB-KW"/>
</dbReference>
<keyword evidence="1 7" id="KW-0436">Ligase</keyword>
<comment type="function">
    <text evidence="7">Catalyzes the tRNA-independent activation of glutamate in presence of ATP and the subsequent transfer of glutamate onto a tRNA(Asp). Glutamate is transferred on the 2-amino-5-(4,5-dihydroxy-2-cyclopenten-1-yl) moiety of the queuosine in the wobble position of the QUC anticodon.</text>
</comment>
<feature type="binding site" evidence="7">
    <location>
        <position position="120"/>
    </location>
    <ligand>
        <name>Zn(2+)</name>
        <dbReference type="ChEBI" id="CHEBI:29105"/>
    </ligand>
</feature>
<dbReference type="PANTHER" id="PTHR43311">
    <property type="entry name" value="GLUTAMATE--TRNA LIGASE"/>
    <property type="match status" value="1"/>
</dbReference>
<keyword evidence="2 7" id="KW-0479">Metal-binding</keyword>
<evidence type="ECO:0000256" key="5">
    <source>
        <dbReference type="ARBA" id="ARBA00022840"/>
    </source>
</evidence>
<evidence type="ECO:0000256" key="3">
    <source>
        <dbReference type="ARBA" id="ARBA00022741"/>
    </source>
</evidence>
<sequence>MHALGSSSPPYRGRFAPSPSGPLHFGSLVAALASYLDAKANHGQWLVRMEDIDTPRVVPGAADAILTTLDAYGLHWDGQVVYQSQRHDLYQDVLDSLVKEQNVYACICTRKQIKARGGYYDNHCRAKNHLFDGNALRLKQRFPIFEFHDGLQGQVHIPNDIAREDYIVKRRDGLFAYQLVVVVDDHQQEITHIVRGADLLEPTARQLSLFKQLNYTAPHFTHVPLAVATPGFKLSKQNHAPAIDNSKPLPALVAALEFLGFTLPQAHFDDVETLLKWAISHYDVTRLPNNKEIQVVQKSTERYEFTPL</sequence>
<organism evidence="10 11">
    <name type="scientific">Pseudoalteromonas luteoviolacea</name>
    <dbReference type="NCBI Taxonomy" id="43657"/>
    <lineage>
        <taxon>Bacteria</taxon>
        <taxon>Pseudomonadati</taxon>
        <taxon>Pseudomonadota</taxon>
        <taxon>Gammaproteobacteria</taxon>
        <taxon>Alteromonadales</taxon>
        <taxon>Pseudoalteromonadaceae</taxon>
        <taxon>Pseudoalteromonas</taxon>
    </lineage>
</organism>
<evidence type="ECO:0000256" key="6">
    <source>
        <dbReference type="ARBA" id="ARBA00023146"/>
    </source>
</evidence>
<evidence type="ECO:0000256" key="4">
    <source>
        <dbReference type="ARBA" id="ARBA00022833"/>
    </source>
</evidence>
<accession>A0A1C0TQH3</accession>
<dbReference type="InterPro" id="IPR014729">
    <property type="entry name" value="Rossmann-like_a/b/a_fold"/>
</dbReference>
<protein>
    <recommendedName>
        <fullName evidence="7">Glutamyl-Q tRNA(Asp) synthetase</fullName>
        <shortName evidence="7">Glu-Q-RSs</shortName>
        <ecNumber evidence="7">6.1.1.-</ecNumber>
    </recommendedName>
</protein>
<dbReference type="NCBIfam" id="NF004314">
    <property type="entry name" value="PRK05710.1-3"/>
    <property type="match status" value="1"/>
</dbReference>
<feature type="short sequence motif" description="'HIGH' region" evidence="7">
    <location>
        <begin position="17"/>
        <end position="27"/>
    </location>
</feature>
<dbReference type="NCBIfam" id="TIGR03838">
    <property type="entry name" value="queuosine_YadB"/>
    <property type="match status" value="1"/>
</dbReference>
<evidence type="ECO:0000256" key="2">
    <source>
        <dbReference type="ARBA" id="ARBA00022723"/>
    </source>
</evidence>
<reference evidence="11" key="1">
    <citation type="submission" date="2016-07" db="EMBL/GenBank/DDBJ databases">
        <authorList>
            <person name="Florea S."/>
            <person name="Webb J.S."/>
            <person name="Jaromczyk J."/>
            <person name="Schardl C.L."/>
        </authorList>
    </citation>
    <scope>NUCLEOTIDE SEQUENCE [LARGE SCALE GENOMIC DNA]</scope>
    <source>
        <strain evidence="11">IPB1</strain>
    </source>
</reference>
<name>A0A1C0TQH3_9GAMM</name>
<feature type="binding site" evidence="7">
    <location>
        <position position="106"/>
    </location>
    <ligand>
        <name>Zn(2+)</name>
        <dbReference type="ChEBI" id="CHEBI:29105"/>
    </ligand>
</feature>
<dbReference type="InterPro" id="IPR000924">
    <property type="entry name" value="Glu/Gln-tRNA-synth"/>
</dbReference>
<dbReference type="GO" id="GO:0004818">
    <property type="term" value="F:glutamate-tRNA ligase activity"/>
    <property type="evidence" value="ECO:0007669"/>
    <property type="project" value="TreeGrafter"/>
</dbReference>
<dbReference type="GO" id="GO:0008270">
    <property type="term" value="F:zinc ion binding"/>
    <property type="evidence" value="ECO:0007669"/>
    <property type="project" value="UniProtKB-UniRule"/>
</dbReference>
<keyword evidence="6 7" id="KW-0030">Aminoacyl-tRNA synthetase</keyword>
<keyword evidence="3 7" id="KW-0547">Nucleotide-binding</keyword>
<keyword evidence="4 7" id="KW-0862">Zinc</keyword>
<dbReference type="Gene3D" id="3.40.50.620">
    <property type="entry name" value="HUPs"/>
    <property type="match status" value="1"/>
</dbReference>
<dbReference type="Pfam" id="PF00749">
    <property type="entry name" value="tRNA-synt_1c"/>
    <property type="match status" value="1"/>
</dbReference>
<dbReference type="Gene3D" id="3.90.800.10">
    <property type="entry name" value="Glutamyl-tRNA Synthetase, Domain 3"/>
    <property type="match status" value="1"/>
</dbReference>
<dbReference type="FunFam" id="3.40.50.620:FF:000093">
    <property type="entry name" value="Glutamyl-Q tRNA(Asp) synthetase"/>
    <property type="match status" value="1"/>
</dbReference>
<feature type="binding site" evidence="7">
    <location>
        <position position="236"/>
    </location>
    <ligand>
        <name>ATP</name>
        <dbReference type="ChEBI" id="CHEBI:30616"/>
    </ligand>
</feature>
<evidence type="ECO:0000259" key="9">
    <source>
        <dbReference type="Pfam" id="PF00749"/>
    </source>
</evidence>
<feature type="domain" description="Glutamyl/glutaminyl-tRNA synthetase class Ib catalytic" evidence="9">
    <location>
        <begin position="12"/>
        <end position="242"/>
    </location>
</feature>
<proteinExistence type="inferred from homology"/>
<dbReference type="Proteomes" id="UP000093366">
    <property type="component" value="Unassembled WGS sequence"/>
</dbReference>
<keyword evidence="8" id="KW-0648">Protein biosynthesis</keyword>
<feature type="binding site" evidence="7">
    <location>
        <position position="177"/>
    </location>
    <ligand>
        <name>L-glutamate</name>
        <dbReference type="ChEBI" id="CHEBI:29985"/>
    </ligand>
</feature>
<keyword evidence="5 7" id="KW-0067">ATP-binding</keyword>
<dbReference type="InterPro" id="IPR049940">
    <property type="entry name" value="GluQ/Sye"/>
</dbReference>
<comment type="caution">
    <text evidence="10">The sequence shown here is derived from an EMBL/GenBank/DDBJ whole genome shotgun (WGS) entry which is preliminary data.</text>
</comment>
<feature type="binding site" evidence="7">
    <location>
        <position position="124"/>
    </location>
    <ligand>
        <name>Zn(2+)</name>
        <dbReference type="ChEBI" id="CHEBI:29105"/>
    </ligand>
</feature>
<dbReference type="EMBL" id="MAUJ01000004">
    <property type="protein sequence ID" value="OCQ21105.1"/>
    <property type="molecule type" value="Genomic_DNA"/>
</dbReference>
<feature type="short sequence motif" description="'KMSKS' region" evidence="7">
    <location>
        <begin position="233"/>
        <end position="237"/>
    </location>
</feature>
<evidence type="ECO:0000313" key="11">
    <source>
        <dbReference type="Proteomes" id="UP000093366"/>
    </source>
</evidence>
<dbReference type="GO" id="GO:0006400">
    <property type="term" value="P:tRNA modification"/>
    <property type="evidence" value="ECO:0007669"/>
    <property type="project" value="InterPro"/>
</dbReference>
<gene>
    <name evidence="7" type="primary">gluQ</name>
    <name evidence="10" type="ORF">A7985_14455</name>
</gene>
<dbReference type="HAMAP" id="MF_01428">
    <property type="entry name" value="Glu_Q_tRNA_synth"/>
    <property type="match status" value="1"/>
</dbReference>
<comment type="similarity">
    <text evidence="7">Belongs to the class-I aminoacyl-tRNA synthetase family. GluQ subfamily.</text>
</comment>
<evidence type="ECO:0000256" key="1">
    <source>
        <dbReference type="ARBA" id="ARBA00022598"/>
    </source>
</evidence>
<feature type="binding site" evidence="7">
    <location>
        <position position="50"/>
    </location>
    <ligand>
        <name>L-glutamate</name>
        <dbReference type="ChEBI" id="CHEBI:29985"/>
    </ligand>
</feature>
<dbReference type="AlphaFoldDB" id="A0A1C0TQH3"/>
<dbReference type="PRINTS" id="PR00987">
    <property type="entry name" value="TRNASYNTHGLU"/>
</dbReference>
<dbReference type="GO" id="GO:0005829">
    <property type="term" value="C:cytosol"/>
    <property type="evidence" value="ECO:0007669"/>
    <property type="project" value="TreeGrafter"/>
</dbReference>
<dbReference type="SUPFAM" id="SSF52374">
    <property type="entry name" value="Nucleotidylyl transferase"/>
    <property type="match status" value="1"/>
</dbReference>
<dbReference type="InterPro" id="IPR020058">
    <property type="entry name" value="Glu/Gln-tRNA-synth_Ib_cat-dom"/>
</dbReference>
<feature type="binding site" evidence="7">
    <location>
        <begin position="14"/>
        <end position="18"/>
    </location>
    <ligand>
        <name>L-glutamate</name>
        <dbReference type="ChEBI" id="CHEBI:29985"/>
    </ligand>
</feature>
<dbReference type="PANTHER" id="PTHR43311:SF1">
    <property type="entry name" value="GLUTAMYL-Q TRNA(ASP) SYNTHETASE"/>
    <property type="match status" value="1"/>
</dbReference>
<dbReference type="InterPro" id="IPR022380">
    <property type="entry name" value="Glu-Q_tRNA(Asp)_Synthase"/>
</dbReference>
<feature type="binding site" evidence="7">
    <location>
        <position position="195"/>
    </location>
    <ligand>
        <name>L-glutamate</name>
        <dbReference type="ChEBI" id="CHEBI:29985"/>
    </ligand>
</feature>
<dbReference type="EC" id="6.1.1.-" evidence="7"/>
<evidence type="ECO:0000256" key="7">
    <source>
        <dbReference type="HAMAP-Rule" id="MF_01428"/>
    </source>
</evidence>
<evidence type="ECO:0000256" key="8">
    <source>
        <dbReference type="RuleBase" id="RU363037"/>
    </source>
</evidence>
<comment type="cofactor">
    <cofactor evidence="7">
        <name>Zn(2+)</name>
        <dbReference type="ChEBI" id="CHEBI:29105"/>
    </cofactor>
    <text evidence="7">Binds 1 zinc ion per subunit.</text>
</comment>